<dbReference type="EMBL" id="CM018037">
    <property type="protein sequence ID" value="KAA8539275.1"/>
    <property type="molecule type" value="Genomic_DNA"/>
</dbReference>
<reference evidence="1 2" key="1">
    <citation type="submission" date="2019-09" db="EMBL/GenBank/DDBJ databases">
        <title>A chromosome-level genome assembly of the Chinese tupelo Nyssa sinensis.</title>
        <authorList>
            <person name="Yang X."/>
            <person name="Kang M."/>
            <person name="Yang Y."/>
            <person name="Xiong H."/>
            <person name="Wang M."/>
            <person name="Zhang Z."/>
            <person name="Wang Z."/>
            <person name="Wu H."/>
            <person name="Ma T."/>
            <person name="Liu J."/>
            <person name="Xi Z."/>
        </authorList>
    </citation>
    <scope>NUCLEOTIDE SEQUENCE [LARGE SCALE GENOMIC DNA]</scope>
    <source>
        <strain evidence="1">J267</strain>
        <tissue evidence="1">Leaf</tissue>
    </source>
</reference>
<dbReference type="AlphaFoldDB" id="A0A5J5B7Q3"/>
<protein>
    <submittedName>
        <fullName evidence="1">Uncharacterized protein</fullName>
    </submittedName>
</protein>
<name>A0A5J5B7Q3_9ASTE</name>
<evidence type="ECO:0000313" key="1">
    <source>
        <dbReference type="EMBL" id="KAA8539275.1"/>
    </source>
</evidence>
<dbReference type="OrthoDB" id="331948at2759"/>
<keyword evidence="2" id="KW-1185">Reference proteome</keyword>
<organism evidence="1 2">
    <name type="scientific">Nyssa sinensis</name>
    <dbReference type="NCBI Taxonomy" id="561372"/>
    <lineage>
        <taxon>Eukaryota</taxon>
        <taxon>Viridiplantae</taxon>
        <taxon>Streptophyta</taxon>
        <taxon>Embryophyta</taxon>
        <taxon>Tracheophyta</taxon>
        <taxon>Spermatophyta</taxon>
        <taxon>Magnoliopsida</taxon>
        <taxon>eudicotyledons</taxon>
        <taxon>Gunneridae</taxon>
        <taxon>Pentapetalae</taxon>
        <taxon>asterids</taxon>
        <taxon>Cornales</taxon>
        <taxon>Nyssaceae</taxon>
        <taxon>Nyssa</taxon>
    </lineage>
</organism>
<gene>
    <name evidence="1" type="ORF">F0562_025967</name>
</gene>
<proteinExistence type="predicted"/>
<sequence length="122" mass="14153">MSLNTQVVSHLPTYVPDIEDTEASEQEPLENCYLFINDCWLKLNTRNLSWCIYLIVHNENHRGIRAAWLARKTGQMYWHPFNVGVYKNITLILGPNMLRLICPMAVSHIKDGISFPITHDRS</sequence>
<accession>A0A5J5B7Q3</accession>
<dbReference type="Proteomes" id="UP000325577">
    <property type="component" value="Linkage Group LG14"/>
</dbReference>
<evidence type="ECO:0000313" key="2">
    <source>
        <dbReference type="Proteomes" id="UP000325577"/>
    </source>
</evidence>